<keyword evidence="6" id="KW-0732">Signal</keyword>
<comment type="similarity">
    <text evidence="2">Belongs to the strictosidine synthase family.</text>
</comment>
<dbReference type="PANTHER" id="PTHR10426:SF88">
    <property type="entry name" value="ADIPOCYTE PLASMA MEMBRANE-ASSOCIATED PROTEIN HEMOMUCIN-RELATED"/>
    <property type="match status" value="1"/>
</dbReference>
<evidence type="ECO:0000259" key="7">
    <source>
        <dbReference type="Pfam" id="PF03088"/>
    </source>
</evidence>
<evidence type="ECO:0000313" key="9">
    <source>
        <dbReference type="Proteomes" id="UP000077202"/>
    </source>
</evidence>
<protein>
    <recommendedName>
        <fullName evidence="7">Strictosidine synthase conserved region domain-containing protein</fullName>
    </recommendedName>
</protein>
<dbReference type="Gene3D" id="2.120.10.30">
    <property type="entry name" value="TolB, C-terminal domain"/>
    <property type="match status" value="1"/>
</dbReference>
<sequence>MAPMCAMVTAALAVSVAAIVLRLQKASPVSPALIDYGPLPTTGVWTSDFSLRGMERFGVGCQGPEDIAFDKHGRLYAGCADGWIKRAGADGKFANFSFVGGRPLGLDIGGDPQVLYVADAILGMFEVSLSDGVARSIGRTDDEGTIINFADGVSIASDGSVYFTDVSSSFGWSNYTLDLLESRPNGRLLKYDPVTKVISVVKRDMWFPNGVAISRDGEFAVIAETTRARLMRFWLKGENKGTMDVFLDGLPGFPDNVKHQDGKFYVGIAGRRLPLTDWIFNSSFGVQLRSIIAQMTFIDILAAGKTVGRLCVVDEQGQVLKKYEDPTGKLINEVTGGLRRLSTSSRVSGRHMMTEGIRNKEQIQLSINLSNSIKLRMKSSAAMILESDEDQANNTVNLEDNETTANHRLGIQ</sequence>
<dbReference type="InterPro" id="IPR011042">
    <property type="entry name" value="6-blade_b-propeller_TolB-like"/>
</dbReference>
<dbReference type="AlphaFoldDB" id="A0A176WNJ3"/>
<evidence type="ECO:0000256" key="6">
    <source>
        <dbReference type="SAM" id="SignalP"/>
    </source>
</evidence>
<evidence type="ECO:0000256" key="1">
    <source>
        <dbReference type="ARBA" id="ARBA00004116"/>
    </source>
</evidence>
<keyword evidence="5" id="KW-0325">Glycoprotein</keyword>
<dbReference type="GO" id="GO:0016787">
    <property type="term" value="F:hydrolase activity"/>
    <property type="evidence" value="ECO:0007669"/>
    <property type="project" value="TreeGrafter"/>
</dbReference>
<dbReference type="Pfam" id="PF03088">
    <property type="entry name" value="Str_synth"/>
    <property type="match status" value="1"/>
</dbReference>
<comment type="caution">
    <text evidence="8">The sequence shown here is derived from an EMBL/GenBank/DDBJ whole genome shotgun (WGS) entry which is preliminary data.</text>
</comment>
<comment type="subcellular location">
    <subcellularLocation>
        <location evidence="1">Vacuole</location>
    </subcellularLocation>
</comment>
<reference evidence="8" key="1">
    <citation type="submission" date="2016-03" db="EMBL/GenBank/DDBJ databases">
        <title>Mechanisms controlling the formation of the plant cell surface in tip-growing cells are functionally conserved among land plants.</title>
        <authorList>
            <person name="Honkanen S."/>
            <person name="Jones V.A."/>
            <person name="Morieri G."/>
            <person name="Champion C."/>
            <person name="Hetherington A.J."/>
            <person name="Kelly S."/>
            <person name="Saint-Marcoux D."/>
            <person name="Proust H."/>
            <person name="Prescott H."/>
            <person name="Dolan L."/>
        </authorList>
    </citation>
    <scope>NUCLEOTIDE SEQUENCE [LARGE SCALE GENOMIC DNA]</scope>
    <source>
        <tissue evidence="8">Whole gametophyte</tissue>
    </source>
</reference>
<dbReference type="GO" id="GO:0005773">
    <property type="term" value="C:vacuole"/>
    <property type="evidence" value="ECO:0007669"/>
    <property type="project" value="UniProtKB-SubCell"/>
</dbReference>
<dbReference type="EMBL" id="LVLJ01000445">
    <property type="protein sequence ID" value="OAE34181.1"/>
    <property type="molecule type" value="Genomic_DNA"/>
</dbReference>
<dbReference type="Proteomes" id="UP000077202">
    <property type="component" value="Unassembled WGS sequence"/>
</dbReference>
<feature type="signal peptide" evidence="6">
    <location>
        <begin position="1"/>
        <end position="18"/>
    </location>
</feature>
<organism evidence="8 9">
    <name type="scientific">Marchantia polymorpha subsp. ruderalis</name>
    <dbReference type="NCBI Taxonomy" id="1480154"/>
    <lineage>
        <taxon>Eukaryota</taxon>
        <taxon>Viridiplantae</taxon>
        <taxon>Streptophyta</taxon>
        <taxon>Embryophyta</taxon>
        <taxon>Marchantiophyta</taxon>
        <taxon>Marchantiopsida</taxon>
        <taxon>Marchantiidae</taxon>
        <taxon>Marchantiales</taxon>
        <taxon>Marchantiaceae</taxon>
        <taxon>Marchantia</taxon>
    </lineage>
</organism>
<proteinExistence type="inferred from homology"/>
<name>A0A176WNJ3_MARPO</name>
<evidence type="ECO:0000256" key="2">
    <source>
        <dbReference type="ARBA" id="ARBA00009191"/>
    </source>
</evidence>
<evidence type="ECO:0000256" key="4">
    <source>
        <dbReference type="ARBA" id="ARBA00022554"/>
    </source>
</evidence>
<gene>
    <name evidence="8" type="ORF">AXG93_1593s1400</name>
</gene>
<keyword evidence="3" id="KW-0597">Phosphoprotein</keyword>
<dbReference type="GO" id="GO:0012505">
    <property type="term" value="C:endomembrane system"/>
    <property type="evidence" value="ECO:0007669"/>
    <property type="project" value="TreeGrafter"/>
</dbReference>
<feature type="domain" description="Strictosidine synthase conserved region" evidence="7">
    <location>
        <begin position="151"/>
        <end position="238"/>
    </location>
</feature>
<keyword evidence="9" id="KW-1185">Reference proteome</keyword>
<dbReference type="PANTHER" id="PTHR10426">
    <property type="entry name" value="STRICTOSIDINE SYNTHASE-RELATED"/>
    <property type="match status" value="1"/>
</dbReference>
<feature type="chain" id="PRO_5008052629" description="Strictosidine synthase conserved region domain-containing protein" evidence="6">
    <location>
        <begin position="19"/>
        <end position="412"/>
    </location>
</feature>
<dbReference type="InterPro" id="IPR018119">
    <property type="entry name" value="Strictosidine_synth_cons-reg"/>
</dbReference>
<evidence type="ECO:0000256" key="3">
    <source>
        <dbReference type="ARBA" id="ARBA00022553"/>
    </source>
</evidence>
<evidence type="ECO:0000313" key="8">
    <source>
        <dbReference type="EMBL" id="OAE34181.1"/>
    </source>
</evidence>
<accession>A0A176WNJ3</accession>
<dbReference type="SUPFAM" id="SSF63829">
    <property type="entry name" value="Calcium-dependent phosphotriesterase"/>
    <property type="match status" value="1"/>
</dbReference>
<keyword evidence="4" id="KW-0926">Vacuole</keyword>
<evidence type="ECO:0000256" key="5">
    <source>
        <dbReference type="ARBA" id="ARBA00023180"/>
    </source>
</evidence>
<dbReference type="Pfam" id="PF20067">
    <property type="entry name" value="SSL_N"/>
    <property type="match status" value="1"/>
</dbReference>